<proteinExistence type="predicted"/>
<sequence>MLYFASSRGPIIINDSILIDNDVGIGVARSLVTPRDVCVLGTRDDNREENKQLSDMVAVYSKDLQEQLKALEKPGSHDESFLFSNLGTPGDLPILGGG</sequence>
<evidence type="ECO:0000313" key="1">
    <source>
        <dbReference type="EMBL" id="KAI5324780.1"/>
    </source>
</evidence>
<name>A0AAD4VGQ1_PRUDU</name>
<organism evidence="1 2">
    <name type="scientific">Prunus dulcis</name>
    <name type="common">Almond</name>
    <name type="synonym">Amygdalus dulcis</name>
    <dbReference type="NCBI Taxonomy" id="3755"/>
    <lineage>
        <taxon>Eukaryota</taxon>
        <taxon>Viridiplantae</taxon>
        <taxon>Streptophyta</taxon>
        <taxon>Embryophyta</taxon>
        <taxon>Tracheophyta</taxon>
        <taxon>Spermatophyta</taxon>
        <taxon>Magnoliopsida</taxon>
        <taxon>eudicotyledons</taxon>
        <taxon>Gunneridae</taxon>
        <taxon>Pentapetalae</taxon>
        <taxon>rosids</taxon>
        <taxon>fabids</taxon>
        <taxon>Rosales</taxon>
        <taxon>Rosaceae</taxon>
        <taxon>Amygdaloideae</taxon>
        <taxon>Amygdaleae</taxon>
        <taxon>Prunus</taxon>
    </lineage>
</organism>
<evidence type="ECO:0000313" key="2">
    <source>
        <dbReference type="Proteomes" id="UP001054821"/>
    </source>
</evidence>
<accession>A0AAD4VGQ1</accession>
<protein>
    <submittedName>
        <fullName evidence="1">Uncharacterized protein</fullName>
    </submittedName>
</protein>
<gene>
    <name evidence="1" type="ORF">L3X38_033853</name>
</gene>
<keyword evidence="2" id="KW-1185">Reference proteome</keyword>
<comment type="caution">
    <text evidence="1">The sequence shown here is derived from an EMBL/GenBank/DDBJ whole genome shotgun (WGS) entry which is preliminary data.</text>
</comment>
<dbReference type="Proteomes" id="UP001054821">
    <property type="component" value="Chromosome 6"/>
</dbReference>
<reference evidence="1 2" key="1">
    <citation type="journal article" date="2022" name="G3 (Bethesda)">
        <title>Whole-genome sequence and methylome profiling of the almond [Prunus dulcis (Mill.) D.A. Webb] cultivar 'Nonpareil'.</title>
        <authorList>
            <person name="D'Amico-Willman K.M."/>
            <person name="Ouma W.Z."/>
            <person name="Meulia T."/>
            <person name="Sideli G.M."/>
            <person name="Gradziel T.M."/>
            <person name="Fresnedo-Ramirez J."/>
        </authorList>
    </citation>
    <scope>NUCLEOTIDE SEQUENCE [LARGE SCALE GENOMIC DNA]</scope>
    <source>
        <strain evidence="1">Clone GOH B32 T37-40</strain>
    </source>
</reference>
<dbReference type="AlphaFoldDB" id="A0AAD4VGQ1"/>
<dbReference type="EMBL" id="JAJFAZ020000006">
    <property type="protein sequence ID" value="KAI5324780.1"/>
    <property type="molecule type" value="Genomic_DNA"/>
</dbReference>